<dbReference type="InterPro" id="IPR039670">
    <property type="entry name" value="NPC2-like"/>
</dbReference>
<protein>
    <recommendedName>
        <fullName evidence="3">NPC intracellular cholesterol transporter 2</fullName>
    </recommendedName>
    <alternativeName>
        <fullName evidence="7">Epididymal secretory protein E1</fullName>
    </alternativeName>
</protein>
<sequence length="149" mass="16522">MIKQGLAFFFLSLIVVCNAEPIKYADCGSKVGKIASVDILPCPTQPCILQKGKTYSVNVTFNSNVNSETSKAIVHGIIAGLPIPFPIPIDDGCKSGIQCPMNKDQIYNYINELPVKPEYPSIKLVVQWELKDQTNTDYFCFRFPVEISS</sequence>
<gene>
    <name evidence="10" type="primary">Npc2</name>
    <name evidence="10" type="ORF">GTO92_0019647</name>
</gene>
<dbReference type="InterPro" id="IPR033916">
    <property type="entry name" value="ML_Npc2-like"/>
</dbReference>
<feature type="non-terminal residue" evidence="10">
    <location>
        <position position="1"/>
    </location>
</feature>
<dbReference type="Proteomes" id="UP001166052">
    <property type="component" value="Unassembled WGS sequence"/>
</dbReference>
<dbReference type="Pfam" id="PF02221">
    <property type="entry name" value="E1_DerP2_DerF2"/>
    <property type="match status" value="1"/>
</dbReference>
<comment type="similarity">
    <text evidence="2">Belongs to the NPC2 family.</text>
</comment>
<comment type="caution">
    <text evidence="10">The sequence shown here is derived from an EMBL/GenBank/DDBJ whole genome shotgun (WGS) entry which is preliminary data.</text>
</comment>
<keyword evidence="5 8" id="KW-0732">Signal</keyword>
<evidence type="ECO:0000256" key="4">
    <source>
        <dbReference type="ARBA" id="ARBA00022525"/>
    </source>
</evidence>
<keyword evidence="6" id="KW-1015">Disulfide bond</keyword>
<evidence type="ECO:0000256" key="5">
    <source>
        <dbReference type="ARBA" id="ARBA00022729"/>
    </source>
</evidence>
<proteinExistence type="inferred from homology"/>
<evidence type="ECO:0000256" key="6">
    <source>
        <dbReference type="ARBA" id="ARBA00023157"/>
    </source>
</evidence>
<evidence type="ECO:0000313" key="10">
    <source>
        <dbReference type="EMBL" id="MBN3292212.1"/>
    </source>
</evidence>
<dbReference type="Gene3D" id="2.60.40.770">
    <property type="match status" value="1"/>
</dbReference>
<dbReference type="PANTHER" id="PTHR11306">
    <property type="entry name" value="NIEMANN PICK TYPE C2 PROTEIN NPC2-RELATED"/>
    <property type="match status" value="1"/>
</dbReference>
<keyword evidence="11" id="KW-1185">Reference proteome</keyword>
<feature type="chain" id="PRO_5047211532" description="NPC intracellular cholesterol transporter 2" evidence="8">
    <location>
        <begin position="20"/>
        <end position="149"/>
    </location>
</feature>
<dbReference type="CDD" id="cd00916">
    <property type="entry name" value="Npc2_like"/>
    <property type="match status" value="1"/>
</dbReference>
<evidence type="ECO:0000256" key="1">
    <source>
        <dbReference type="ARBA" id="ARBA00004613"/>
    </source>
</evidence>
<evidence type="ECO:0000256" key="2">
    <source>
        <dbReference type="ARBA" id="ARBA00006370"/>
    </source>
</evidence>
<evidence type="ECO:0000256" key="8">
    <source>
        <dbReference type="SAM" id="SignalP"/>
    </source>
</evidence>
<evidence type="ECO:0000256" key="3">
    <source>
        <dbReference type="ARBA" id="ARBA00021477"/>
    </source>
</evidence>
<evidence type="ECO:0000259" key="9">
    <source>
        <dbReference type="SMART" id="SM00737"/>
    </source>
</evidence>
<dbReference type="SUPFAM" id="SSF81296">
    <property type="entry name" value="E set domains"/>
    <property type="match status" value="1"/>
</dbReference>
<feature type="domain" description="MD-2-related lipid-recognition" evidence="9">
    <location>
        <begin position="24"/>
        <end position="145"/>
    </location>
</feature>
<dbReference type="InterPro" id="IPR003172">
    <property type="entry name" value="ML_dom"/>
</dbReference>
<organism evidence="10 11">
    <name type="scientific">Polypterus senegalus</name>
    <name type="common">Senegal bichir</name>
    <dbReference type="NCBI Taxonomy" id="55291"/>
    <lineage>
        <taxon>Eukaryota</taxon>
        <taxon>Metazoa</taxon>
        <taxon>Chordata</taxon>
        <taxon>Craniata</taxon>
        <taxon>Vertebrata</taxon>
        <taxon>Euteleostomi</taxon>
        <taxon>Actinopterygii</taxon>
        <taxon>Polypteriformes</taxon>
        <taxon>Polypteridae</taxon>
        <taxon>Polypterus</taxon>
    </lineage>
</organism>
<comment type="subcellular location">
    <subcellularLocation>
        <location evidence="1">Secreted</location>
    </subcellularLocation>
</comment>
<dbReference type="SMART" id="SM00737">
    <property type="entry name" value="ML"/>
    <property type="match status" value="1"/>
</dbReference>
<evidence type="ECO:0000313" key="11">
    <source>
        <dbReference type="Proteomes" id="UP001166052"/>
    </source>
</evidence>
<evidence type="ECO:0000256" key="7">
    <source>
        <dbReference type="ARBA" id="ARBA00032516"/>
    </source>
</evidence>
<name>A0ABS2YZK8_POLSE</name>
<feature type="signal peptide" evidence="8">
    <location>
        <begin position="1"/>
        <end position="19"/>
    </location>
</feature>
<dbReference type="InterPro" id="IPR014756">
    <property type="entry name" value="Ig_E-set"/>
</dbReference>
<feature type="non-terminal residue" evidence="10">
    <location>
        <position position="149"/>
    </location>
</feature>
<dbReference type="EMBL" id="JAAWVN010015820">
    <property type="protein sequence ID" value="MBN3292212.1"/>
    <property type="molecule type" value="Genomic_DNA"/>
</dbReference>
<reference evidence="10" key="1">
    <citation type="journal article" date="2021" name="Cell">
        <title>Tracing the genetic footprints of vertebrate landing in non-teleost ray-finned fishes.</title>
        <authorList>
            <person name="Bi X."/>
            <person name="Wang K."/>
            <person name="Yang L."/>
            <person name="Pan H."/>
            <person name="Jiang H."/>
            <person name="Wei Q."/>
            <person name="Fang M."/>
            <person name="Yu H."/>
            <person name="Zhu C."/>
            <person name="Cai Y."/>
            <person name="He Y."/>
            <person name="Gan X."/>
            <person name="Zeng H."/>
            <person name="Yu D."/>
            <person name="Zhu Y."/>
            <person name="Jiang H."/>
            <person name="Qiu Q."/>
            <person name="Yang H."/>
            <person name="Zhang Y.E."/>
            <person name="Wang W."/>
            <person name="Zhu M."/>
            <person name="He S."/>
            <person name="Zhang G."/>
        </authorList>
    </citation>
    <scope>NUCLEOTIDE SEQUENCE</scope>
    <source>
        <strain evidence="10">Bchr_001</strain>
    </source>
</reference>
<accession>A0ABS2YZK8</accession>
<dbReference type="PANTHER" id="PTHR11306:SF68">
    <property type="entry name" value="NPC INTRACELLULAR CHOLESTEROL TRANSPORTER 2"/>
    <property type="match status" value="1"/>
</dbReference>
<keyword evidence="4" id="KW-0964">Secreted</keyword>